<organism evidence="1">
    <name type="scientific">marine sediment metagenome</name>
    <dbReference type="NCBI Taxonomy" id="412755"/>
    <lineage>
        <taxon>unclassified sequences</taxon>
        <taxon>metagenomes</taxon>
        <taxon>ecological metagenomes</taxon>
    </lineage>
</organism>
<evidence type="ECO:0000313" key="1">
    <source>
        <dbReference type="EMBL" id="GAI83219.1"/>
    </source>
</evidence>
<proteinExistence type="predicted"/>
<protein>
    <submittedName>
        <fullName evidence="1">Uncharacterized protein</fullName>
    </submittedName>
</protein>
<accession>X1TT50</accession>
<dbReference type="EMBL" id="BARW01005783">
    <property type="protein sequence ID" value="GAI83219.1"/>
    <property type="molecule type" value="Genomic_DNA"/>
</dbReference>
<reference evidence="1" key="1">
    <citation type="journal article" date="2014" name="Front. Microbiol.">
        <title>High frequency of phylogenetically diverse reductive dehalogenase-homologous genes in deep subseafloor sedimentary metagenomes.</title>
        <authorList>
            <person name="Kawai M."/>
            <person name="Futagami T."/>
            <person name="Toyoda A."/>
            <person name="Takaki Y."/>
            <person name="Nishi S."/>
            <person name="Hori S."/>
            <person name="Arai W."/>
            <person name="Tsubouchi T."/>
            <person name="Morono Y."/>
            <person name="Uchiyama I."/>
            <person name="Ito T."/>
            <person name="Fujiyama A."/>
            <person name="Inagaki F."/>
            <person name="Takami H."/>
        </authorList>
    </citation>
    <scope>NUCLEOTIDE SEQUENCE</scope>
    <source>
        <strain evidence="1">Expedition CK06-06</strain>
    </source>
</reference>
<name>X1TT50_9ZZZZ</name>
<feature type="non-terminal residue" evidence="1">
    <location>
        <position position="1"/>
    </location>
</feature>
<sequence length="40" mass="4716">GVVLFTDLYSNPYNDNKVNFKDFAVVAENWLVRQLWLMVP</sequence>
<gene>
    <name evidence="1" type="ORF">S12H4_12291</name>
</gene>
<dbReference type="AlphaFoldDB" id="X1TT50"/>
<comment type="caution">
    <text evidence="1">The sequence shown here is derived from an EMBL/GenBank/DDBJ whole genome shotgun (WGS) entry which is preliminary data.</text>
</comment>